<dbReference type="InterPro" id="IPR039425">
    <property type="entry name" value="RNA_pol_sigma-70-like"/>
</dbReference>
<dbReference type="SUPFAM" id="SSF88659">
    <property type="entry name" value="Sigma3 and sigma4 domains of RNA polymerase sigma factors"/>
    <property type="match status" value="1"/>
</dbReference>
<gene>
    <name evidence="8" type="ORF">EOD43_04130</name>
</gene>
<dbReference type="InterPro" id="IPR036388">
    <property type="entry name" value="WH-like_DNA-bd_sf"/>
</dbReference>
<dbReference type="GO" id="GO:0006352">
    <property type="term" value="P:DNA-templated transcription initiation"/>
    <property type="evidence" value="ECO:0007669"/>
    <property type="project" value="InterPro"/>
</dbReference>
<evidence type="ECO:0000256" key="4">
    <source>
        <dbReference type="ARBA" id="ARBA00023163"/>
    </source>
</evidence>
<feature type="domain" description="RNA polymerase sigma-70 region 2" evidence="6">
    <location>
        <begin position="13"/>
        <end position="77"/>
    </location>
</feature>
<evidence type="ECO:0000256" key="3">
    <source>
        <dbReference type="ARBA" id="ARBA00023082"/>
    </source>
</evidence>
<dbReference type="AlphaFoldDB" id="A0A437MBN5"/>
<keyword evidence="3" id="KW-0731">Sigma factor</keyword>
<keyword evidence="9" id="KW-1185">Reference proteome</keyword>
<dbReference type="SUPFAM" id="SSF88946">
    <property type="entry name" value="Sigma2 domain of RNA polymerase sigma factors"/>
    <property type="match status" value="1"/>
</dbReference>
<dbReference type="OrthoDB" id="9794372at2"/>
<feature type="region of interest" description="Disordered" evidence="5">
    <location>
        <begin position="79"/>
        <end position="109"/>
    </location>
</feature>
<dbReference type="Gene3D" id="1.10.1740.10">
    <property type="match status" value="1"/>
</dbReference>
<evidence type="ECO:0000256" key="1">
    <source>
        <dbReference type="ARBA" id="ARBA00010641"/>
    </source>
</evidence>
<dbReference type="Pfam" id="PF08281">
    <property type="entry name" value="Sigma70_r4_2"/>
    <property type="match status" value="1"/>
</dbReference>
<evidence type="ECO:0000313" key="9">
    <source>
        <dbReference type="Proteomes" id="UP000282971"/>
    </source>
</evidence>
<accession>A0A437MBN5</accession>
<feature type="domain" description="RNA polymerase sigma factor 70 region 4 type 2" evidence="7">
    <location>
        <begin position="118"/>
        <end position="168"/>
    </location>
</feature>
<dbReference type="InterPro" id="IPR013325">
    <property type="entry name" value="RNA_pol_sigma_r2"/>
</dbReference>
<proteinExistence type="inferred from homology"/>
<comment type="caution">
    <text evidence="8">The sequence shown here is derived from an EMBL/GenBank/DDBJ whole genome shotgun (WGS) entry which is preliminary data.</text>
</comment>
<dbReference type="GO" id="GO:0016987">
    <property type="term" value="F:sigma factor activity"/>
    <property type="evidence" value="ECO:0007669"/>
    <property type="project" value="UniProtKB-KW"/>
</dbReference>
<organism evidence="8 9">
    <name type="scientific">Sphingomonas crocodyli</name>
    <dbReference type="NCBI Taxonomy" id="1979270"/>
    <lineage>
        <taxon>Bacteria</taxon>
        <taxon>Pseudomonadati</taxon>
        <taxon>Pseudomonadota</taxon>
        <taxon>Alphaproteobacteria</taxon>
        <taxon>Sphingomonadales</taxon>
        <taxon>Sphingomonadaceae</taxon>
        <taxon>Sphingomonas</taxon>
    </lineage>
</organism>
<evidence type="ECO:0000313" key="8">
    <source>
        <dbReference type="EMBL" id="RVT95045.1"/>
    </source>
</evidence>
<dbReference type="NCBIfam" id="TIGR02937">
    <property type="entry name" value="sigma70-ECF"/>
    <property type="match status" value="1"/>
</dbReference>
<keyword evidence="2" id="KW-0805">Transcription regulation</keyword>
<evidence type="ECO:0000259" key="6">
    <source>
        <dbReference type="Pfam" id="PF04542"/>
    </source>
</evidence>
<evidence type="ECO:0000256" key="5">
    <source>
        <dbReference type="SAM" id="MobiDB-lite"/>
    </source>
</evidence>
<dbReference type="Gene3D" id="1.10.10.10">
    <property type="entry name" value="Winged helix-like DNA-binding domain superfamily/Winged helix DNA-binding domain"/>
    <property type="match status" value="1"/>
</dbReference>
<keyword evidence="4" id="KW-0804">Transcription</keyword>
<dbReference type="EMBL" id="SACN01000001">
    <property type="protein sequence ID" value="RVT95045.1"/>
    <property type="molecule type" value="Genomic_DNA"/>
</dbReference>
<dbReference type="PANTHER" id="PTHR43133">
    <property type="entry name" value="RNA POLYMERASE ECF-TYPE SIGMA FACTO"/>
    <property type="match status" value="1"/>
</dbReference>
<name>A0A437MBN5_9SPHN</name>
<evidence type="ECO:0000259" key="7">
    <source>
        <dbReference type="Pfam" id="PF08281"/>
    </source>
</evidence>
<reference evidence="8 9" key="1">
    <citation type="submission" date="2019-01" db="EMBL/GenBank/DDBJ databases">
        <authorList>
            <person name="Chen W.-M."/>
        </authorList>
    </citation>
    <scope>NUCLEOTIDE SEQUENCE [LARGE SCALE GENOMIC DNA]</scope>
    <source>
        <strain evidence="8 9">CCP-7</strain>
    </source>
</reference>
<dbReference type="PANTHER" id="PTHR43133:SF63">
    <property type="entry name" value="RNA POLYMERASE SIGMA FACTOR FECI-RELATED"/>
    <property type="match status" value="1"/>
</dbReference>
<protein>
    <submittedName>
        <fullName evidence="8">RNA polymerase sigma factor</fullName>
    </submittedName>
</protein>
<sequence>MGKTPLNGLEAVYHAERPKILRLLCARTGSDAEAEDILQELWIRVRQPSQGPIANSLPYLYRMAQNLVVDRQREVQRRAKRERQWLDQHSTGAAKGGEPADSSPNPEDAILDREEGARLVAALETLPPGAHQVLTLHKVDGLSHAQIADRLGISKSGVEKHMAVAMKYLRRSMLGGY</sequence>
<dbReference type="InterPro" id="IPR007627">
    <property type="entry name" value="RNA_pol_sigma70_r2"/>
</dbReference>
<dbReference type="InterPro" id="IPR013249">
    <property type="entry name" value="RNA_pol_sigma70_r4_t2"/>
</dbReference>
<dbReference type="Proteomes" id="UP000282971">
    <property type="component" value="Unassembled WGS sequence"/>
</dbReference>
<dbReference type="InterPro" id="IPR013324">
    <property type="entry name" value="RNA_pol_sigma_r3/r4-like"/>
</dbReference>
<dbReference type="GO" id="GO:0003677">
    <property type="term" value="F:DNA binding"/>
    <property type="evidence" value="ECO:0007669"/>
    <property type="project" value="InterPro"/>
</dbReference>
<comment type="similarity">
    <text evidence="1">Belongs to the sigma-70 factor family. ECF subfamily.</text>
</comment>
<dbReference type="InterPro" id="IPR014284">
    <property type="entry name" value="RNA_pol_sigma-70_dom"/>
</dbReference>
<dbReference type="Pfam" id="PF04542">
    <property type="entry name" value="Sigma70_r2"/>
    <property type="match status" value="1"/>
</dbReference>
<evidence type="ECO:0000256" key="2">
    <source>
        <dbReference type="ARBA" id="ARBA00023015"/>
    </source>
</evidence>